<dbReference type="InterPro" id="IPR002938">
    <property type="entry name" value="FAD-bd"/>
</dbReference>
<evidence type="ECO:0000256" key="2">
    <source>
        <dbReference type="ARBA" id="ARBA00023027"/>
    </source>
</evidence>
<dbReference type="Gene3D" id="3.30.70.2450">
    <property type="match status" value="1"/>
</dbReference>
<dbReference type="EMBL" id="JBEPFB010000020">
    <property type="protein sequence ID" value="MER7377886.1"/>
    <property type="molecule type" value="Genomic_DNA"/>
</dbReference>
<evidence type="ECO:0000313" key="5">
    <source>
        <dbReference type="Proteomes" id="UP001486207"/>
    </source>
</evidence>
<feature type="domain" description="FAD-binding" evidence="3">
    <location>
        <begin position="12"/>
        <end position="352"/>
    </location>
</feature>
<dbReference type="PRINTS" id="PR00420">
    <property type="entry name" value="RNGMNOXGNASE"/>
</dbReference>
<name>A0ABV1Y272_9ACTN</name>
<keyword evidence="2" id="KW-0520">NAD</keyword>
<keyword evidence="5" id="KW-1185">Reference proteome</keyword>
<evidence type="ECO:0000313" key="4">
    <source>
        <dbReference type="EMBL" id="MER7377886.1"/>
    </source>
</evidence>
<evidence type="ECO:0000256" key="1">
    <source>
        <dbReference type="ARBA" id="ARBA00023002"/>
    </source>
</evidence>
<keyword evidence="1" id="KW-0560">Oxidoreductase</keyword>
<gene>
    <name evidence="4" type="ORF">ABT384_35240</name>
</gene>
<dbReference type="Proteomes" id="UP001486207">
    <property type="component" value="Unassembled WGS sequence"/>
</dbReference>
<dbReference type="PANTHER" id="PTHR43476:SF4">
    <property type="entry name" value="BLR0106 PROTEIN"/>
    <property type="match status" value="1"/>
</dbReference>
<evidence type="ECO:0000259" key="3">
    <source>
        <dbReference type="Pfam" id="PF01494"/>
    </source>
</evidence>
<dbReference type="Gene3D" id="3.50.50.60">
    <property type="entry name" value="FAD/NAD(P)-binding domain"/>
    <property type="match status" value="1"/>
</dbReference>
<accession>A0ABV1Y272</accession>
<dbReference type="SUPFAM" id="SSF51905">
    <property type="entry name" value="FAD/NAD(P)-binding domain"/>
    <property type="match status" value="1"/>
</dbReference>
<dbReference type="PANTHER" id="PTHR43476">
    <property type="entry name" value="3-(3-HYDROXY-PHENYL)PROPIONATE/3-HYDROXYCINNAMIC ACID HYDROXYLASE"/>
    <property type="match status" value="1"/>
</dbReference>
<dbReference type="RefSeq" id="WP_229912149.1">
    <property type="nucleotide sequence ID" value="NZ_BNBM01000015.1"/>
</dbReference>
<dbReference type="InterPro" id="IPR050631">
    <property type="entry name" value="PheA/TfdB_FAD_monoxygenase"/>
</dbReference>
<sequence>MSTQSPPGPDIEADVCVVGSGATALFAALLCARHGHTVVLASPQEEFEPAGAGISPLLAPPTLQLLAEQGVEEELIRDGRRVLGVDDHGTTGLLSRWRYTDHPGIARPHGLTVTTGTLVQALLARLRDEPGVRVHTGVSVTALTQDDDGVRLTTTGGAIRAAYAVAADGRASALRELTGIGLDVRTFDRPAWLVVTPDVPGRDPVLLVRHQAPAALFTIPIPPESLAVVWSPDRDQEEALEQGGPAALAEQLRSVDPELADWLERSRDRVSPLIRLAFSLWRADRWRAGRVLVLGESAHGLHTLGGQGLNQSLQDGASLARAVHDTLTTGDGTRVDDYERIRRPHVEKLQDFQWNLQPLRSYSPAPPTRGAHEDFIEAMTRLDPALAGQLAASG</sequence>
<protein>
    <submittedName>
        <fullName evidence="4">NAD(P)/FAD-dependent oxidoreductase</fullName>
    </submittedName>
</protein>
<dbReference type="InterPro" id="IPR036188">
    <property type="entry name" value="FAD/NAD-bd_sf"/>
</dbReference>
<dbReference type="Pfam" id="PF01494">
    <property type="entry name" value="FAD_binding_3"/>
    <property type="match status" value="1"/>
</dbReference>
<comment type="caution">
    <text evidence="4">The sequence shown here is derived from an EMBL/GenBank/DDBJ whole genome shotgun (WGS) entry which is preliminary data.</text>
</comment>
<organism evidence="4 5">
    <name type="scientific">Streptomyces lanatus</name>
    <dbReference type="NCBI Taxonomy" id="66900"/>
    <lineage>
        <taxon>Bacteria</taxon>
        <taxon>Bacillati</taxon>
        <taxon>Actinomycetota</taxon>
        <taxon>Actinomycetes</taxon>
        <taxon>Kitasatosporales</taxon>
        <taxon>Streptomycetaceae</taxon>
        <taxon>Streptomyces</taxon>
    </lineage>
</organism>
<reference evidence="4 5" key="1">
    <citation type="submission" date="2024-06" db="EMBL/GenBank/DDBJ databases">
        <title>The Natural Products Discovery Center: Release of the First 8490 Sequenced Strains for Exploring Actinobacteria Biosynthetic Diversity.</title>
        <authorList>
            <person name="Kalkreuter E."/>
            <person name="Kautsar S.A."/>
            <person name="Yang D."/>
            <person name="Bader C.D."/>
            <person name="Teijaro C.N."/>
            <person name="Fluegel L."/>
            <person name="Davis C.M."/>
            <person name="Simpson J.R."/>
            <person name="Lauterbach L."/>
            <person name="Steele A.D."/>
            <person name="Gui C."/>
            <person name="Meng S."/>
            <person name="Li G."/>
            <person name="Viehrig K."/>
            <person name="Ye F."/>
            <person name="Su P."/>
            <person name="Kiefer A.F."/>
            <person name="Nichols A."/>
            <person name="Cepeda A.J."/>
            <person name="Yan W."/>
            <person name="Fan B."/>
            <person name="Jiang Y."/>
            <person name="Adhikari A."/>
            <person name="Zheng C.-J."/>
            <person name="Schuster L."/>
            <person name="Cowan T.M."/>
            <person name="Smanski M.J."/>
            <person name="Chevrette M.G."/>
            <person name="De Carvalho L.P.S."/>
            <person name="Shen B."/>
        </authorList>
    </citation>
    <scope>NUCLEOTIDE SEQUENCE [LARGE SCALE GENOMIC DNA]</scope>
    <source>
        <strain evidence="4 5">NPDC000155</strain>
    </source>
</reference>
<proteinExistence type="predicted"/>